<evidence type="ECO:0000256" key="3">
    <source>
        <dbReference type="ARBA" id="ARBA00039118"/>
    </source>
</evidence>
<evidence type="ECO:0000256" key="2">
    <source>
        <dbReference type="ARBA" id="ARBA00022801"/>
    </source>
</evidence>
<dbReference type="PANTHER" id="PTHR47799:SF1">
    <property type="entry name" value="OMEGA-AMIDASE YAFV"/>
    <property type="match status" value="1"/>
</dbReference>
<evidence type="ECO:0000259" key="6">
    <source>
        <dbReference type="PROSITE" id="PS50263"/>
    </source>
</evidence>
<accession>A0A7G9SNB4</accession>
<evidence type="ECO:0000313" key="7">
    <source>
        <dbReference type="EMBL" id="QNN69339.1"/>
    </source>
</evidence>
<dbReference type="SUPFAM" id="SSF56317">
    <property type="entry name" value="Carbon-nitrogen hydrolase"/>
    <property type="match status" value="1"/>
</dbReference>
<evidence type="ECO:0000256" key="4">
    <source>
        <dbReference type="ARBA" id="ARBA00052904"/>
    </source>
</evidence>
<dbReference type="CDD" id="cd07575">
    <property type="entry name" value="Xc-1258_like"/>
    <property type="match status" value="1"/>
</dbReference>
<proteinExistence type="inferred from homology"/>
<sequence>MQNLRVSIVQGETRWHDPAGNRAYYGELIAPLHGITDLVVLPETFTSGFSNDAIGNAETMDGPTVEWIRDQALKLDAAITGSVQLRTQQGVFNRMLFATPDGGLTHYDKRHLFSFAKENERYASGQERVVVSWKGWNILLQVCYDLRFPVFARNRFNVDRTEAADYDLALYVANWPSARAYPWKTLLRARAIENLCYVVGVNRVGTDGNGLHYSGGSAVIDFLGHPVSEAADEEVVATTALQAAELAEHLRRFPALSDRDVFELDSVKETRVDFGPGAYRN</sequence>
<dbReference type="InterPro" id="IPR052737">
    <property type="entry name" value="Omega-amidase_YafV"/>
</dbReference>
<dbReference type="AlphaFoldDB" id="A0A7G9SNB4"/>
<protein>
    <recommendedName>
        <fullName evidence="5">Omega-amidase YafV</fullName>
        <ecNumber evidence="3">3.5.1.3</ecNumber>
    </recommendedName>
</protein>
<dbReference type="EC" id="3.5.1.3" evidence="3"/>
<gene>
    <name evidence="7" type="ORF">H9L16_11720</name>
</gene>
<dbReference type="PROSITE" id="PS01227">
    <property type="entry name" value="UPF0012"/>
    <property type="match status" value="1"/>
</dbReference>
<evidence type="ECO:0000256" key="5">
    <source>
        <dbReference type="ARBA" id="ARBA00072139"/>
    </source>
</evidence>
<comment type="catalytic activity">
    <reaction evidence="4">
        <text>a monoamide of a dicarboxylate + H2O = a dicarboxylate + NH4(+)</text>
        <dbReference type="Rhea" id="RHEA:11716"/>
        <dbReference type="ChEBI" id="CHEBI:15377"/>
        <dbReference type="ChEBI" id="CHEBI:28938"/>
        <dbReference type="ChEBI" id="CHEBI:28965"/>
        <dbReference type="ChEBI" id="CHEBI:77450"/>
        <dbReference type="EC" id="3.5.1.3"/>
    </reaction>
</comment>
<dbReference type="Gene3D" id="3.60.110.10">
    <property type="entry name" value="Carbon-nitrogen hydrolase"/>
    <property type="match status" value="1"/>
</dbReference>
<name>A0A7G9SNB4_9GAMM</name>
<dbReference type="EMBL" id="CP060719">
    <property type="protein sequence ID" value="QNN69339.1"/>
    <property type="molecule type" value="Genomic_DNA"/>
</dbReference>
<dbReference type="NCBIfam" id="NF007757">
    <property type="entry name" value="PRK10438.1"/>
    <property type="match status" value="1"/>
</dbReference>
<dbReference type="InterPro" id="IPR003010">
    <property type="entry name" value="C-N_Hydrolase"/>
</dbReference>
<dbReference type="KEGG" id="tcn:H9L16_11720"/>
<reference evidence="7 8" key="1">
    <citation type="submission" date="2020-08" db="EMBL/GenBank/DDBJ databases">
        <title>Genome sequence of Thermomonas carbonis KCTC 42013T.</title>
        <authorList>
            <person name="Hyun D.-W."/>
            <person name="Bae J.-W."/>
        </authorList>
    </citation>
    <scope>NUCLEOTIDE SEQUENCE [LARGE SCALE GENOMIC DNA]</scope>
    <source>
        <strain evidence="7 8">KCTC 42013</strain>
    </source>
</reference>
<keyword evidence="8" id="KW-1185">Reference proteome</keyword>
<dbReference type="InterPro" id="IPR036526">
    <property type="entry name" value="C-N_Hydrolase_sf"/>
</dbReference>
<dbReference type="GO" id="GO:0106008">
    <property type="term" value="F:2-oxoglutaramate amidase activity"/>
    <property type="evidence" value="ECO:0007669"/>
    <property type="project" value="TreeGrafter"/>
</dbReference>
<dbReference type="Proteomes" id="UP000515804">
    <property type="component" value="Chromosome"/>
</dbReference>
<dbReference type="PANTHER" id="PTHR47799">
    <property type="entry name" value="OMEGA-AMIDASE YAFV"/>
    <property type="match status" value="1"/>
</dbReference>
<feature type="domain" description="CN hydrolase" evidence="6">
    <location>
        <begin position="4"/>
        <end position="248"/>
    </location>
</feature>
<evidence type="ECO:0000313" key="8">
    <source>
        <dbReference type="Proteomes" id="UP000515804"/>
    </source>
</evidence>
<dbReference type="Pfam" id="PF00795">
    <property type="entry name" value="CN_hydrolase"/>
    <property type="match status" value="1"/>
</dbReference>
<organism evidence="7 8">
    <name type="scientific">Thermomonas carbonis</name>
    <dbReference type="NCBI Taxonomy" id="1463158"/>
    <lineage>
        <taxon>Bacteria</taxon>
        <taxon>Pseudomonadati</taxon>
        <taxon>Pseudomonadota</taxon>
        <taxon>Gammaproteobacteria</taxon>
        <taxon>Lysobacterales</taxon>
        <taxon>Lysobacteraceae</taxon>
        <taxon>Thermomonas</taxon>
    </lineage>
</organism>
<dbReference type="FunFam" id="3.60.110.10:FF:000004">
    <property type="entry name" value="Carbon-nitrogen hydrolase"/>
    <property type="match status" value="1"/>
</dbReference>
<dbReference type="InterPro" id="IPR001110">
    <property type="entry name" value="UPF0012_CS"/>
</dbReference>
<keyword evidence="2 7" id="KW-0378">Hydrolase</keyword>
<evidence type="ECO:0000256" key="1">
    <source>
        <dbReference type="ARBA" id="ARBA00010613"/>
    </source>
</evidence>
<dbReference type="PROSITE" id="PS50263">
    <property type="entry name" value="CN_HYDROLASE"/>
    <property type="match status" value="1"/>
</dbReference>
<dbReference type="RefSeq" id="WP_187551862.1">
    <property type="nucleotide sequence ID" value="NZ_BMZL01000002.1"/>
</dbReference>
<dbReference type="GO" id="GO:0050152">
    <property type="term" value="F:omega-amidase activity"/>
    <property type="evidence" value="ECO:0007669"/>
    <property type="project" value="UniProtKB-EC"/>
</dbReference>
<comment type="similarity">
    <text evidence="1">Belongs to the carbon-nitrogen hydrolase superfamily. NIT1/NIT2 family.</text>
</comment>